<dbReference type="GO" id="GO:0016747">
    <property type="term" value="F:acyltransferase activity, transferring groups other than amino-acyl groups"/>
    <property type="evidence" value="ECO:0007669"/>
    <property type="project" value="InterPro"/>
</dbReference>
<reference evidence="2" key="2">
    <citation type="journal article" date="2021" name="PeerJ">
        <title>Extensive microbial diversity within the chicken gut microbiome revealed by metagenomics and culture.</title>
        <authorList>
            <person name="Gilroy R."/>
            <person name="Ravi A."/>
            <person name="Getino M."/>
            <person name="Pursley I."/>
            <person name="Horton D.L."/>
            <person name="Alikhan N.F."/>
            <person name="Baker D."/>
            <person name="Gharbi K."/>
            <person name="Hall N."/>
            <person name="Watson M."/>
            <person name="Adriaenssens E.M."/>
            <person name="Foster-Nyarko E."/>
            <person name="Jarju S."/>
            <person name="Secka A."/>
            <person name="Antonio M."/>
            <person name="Oren A."/>
            <person name="Chaudhuri R.R."/>
            <person name="La Ragione R."/>
            <person name="Hildebrand F."/>
            <person name="Pallen M.J."/>
        </authorList>
    </citation>
    <scope>NUCLEOTIDE SEQUENCE</scope>
    <source>
        <strain evidence="2">CHK189-12415</strain>
    </source>
</reference>
<dbReference type="AlphaFoldDB" id="A0A9D1J4W2"/>
<sequence length="282" mass="30141">MELFTFQDVPAFSAAVAPFLARHEAENNLMLGIIDFGIKNPAAAADWEMAAVMDGGEPVLAALRTPPQNLIVAGEGAEADALALLAAHYAGKPLPGVIGPSALAQAFAARYAGENGFKWKVTMAETVYRLTAAADVPQPGTLRPAGERDRFFLAYWLRASDEEIFHREAALDFERAAERMAAGDLYLYEVDGMPVCMAGTSRQMPHGRSIGPVYTPPIFRRKGYATAAAAALSQVILERGNEYAALFADASNPASNRAYQKAGFVAVDEVAEIGFLPGTDEV</sequence>
<evidence type="ECO:0000313" key="3">
    <source>
        <dbReference type="Proteomes" id="UP000824241"/>
    </source>
</evidence>
<evidence type="ECO:0000313" key="2">
    <source>
        <dbReference type="EMBL" id="HIR60534.1"/>
    </source>
</evidence>
<feature type="domain" description="N-acetyltransferase" evidence="1">
    <location>
        <begin position="140"/>
        <end position="282"/>
    </location>
</feature>
<accession>A0A9D1J4W2</accession>
<dbReference type="InterPro" id="IPR016181">
    <property type="entry name" value="Acyl_CoA_acyltransferase"/>
</dbReference>
<dbReference type="Pfam" id="PF00583">
    <property type="entry name" value="Acetyltransf_1"/>
    <property type="match status" value="1"/>
</dbReference>
<name>A0A9D1J4W2_9FIRM</name>
<evidence type="ECO:0000259" key="1">
    <source>
        <dbReference type="PROSITE" id="PS51186"/>
    </source>
</evidence>
<dbReference type="EMBL" id="DVHA01000100">
    <property type="protein sequence ID" value="HIR60534.1"/>
    <property type="molecule type" value="Genomic_DNA"/>
</dbReference>
<reference evidence="2" key="1">
    <citation type="submission" date="2020-10" db="EMBL/GenBank/DDBJ databases">
        <authorList>
            <person name="Gilroy R."/>
        </authorList>
    </citation>
    <scope>NUCLEOTIDE SEQUENCE</scope>
    <source>
        <strain evidence="2">CHK189-12415</strain>
    </source>
</reference>
<dbReference type="Proteomes" id="UP000824241">
    <property type="component" value="Unassembled WGS sequence"/>
</dbReference>
<proteinExistence type="predicted"/>
<organism evidence="2 3">
    <name type="scientific">Candidatus Faecivivens stercoravium</name>
    <dbReference type="NCBI Taxonomy" id="2840803"/>
    <lineage>
        <taxon>Bacteria</taxon>
        <taxon>Bacillati</taxon>
        <taxon>Bacillota</taxon>
        <taxon>Clostridia</taxon>
        <taxon>Eubacteriales</taxon>
        <taxon>Oscillospiraceae</taxon>
        <taxon>Oscillospiraceae incertae sedis</taxon>
        <taxon>Candidatus Faecivivens</taxon>
    </lineage>
</organism>
<dbReference type="SUPFAM" id="SSF55729">
    <property type="entry name" value="Acyl-CoA N-acyltransferases (Nat)"/>
    <property type="match status" value="1"/>
</dbReference>
<protein>
    <submittedName>
        <fullName evidence="2">GNAT family N-acetyltransferase</fullName>
    </submittedName>
</protein>
<dbReference type="InterPro" id="IPR000182">
    <property type="entry name" value="GNAT_dom"/>
</dbReference>
<gene>
    <name evidence="2" type="ORF">IAB37_03055</name>
</gene>
<dbReference type="PROSITE" id="PS51186">
    <property type="entry name" value="GNAT"/>
    <property type="match status" value="1"/>
</dbReference>
<comment type="caution">
    <text evidence="2">The sequence shown here is derived from an EMBL/GenBank/DDBJ whole genome shotgun (WGS) entry which is preliminary data.</text>
</comment>
<dbReference type="Gene3D" id="3.40.630.30">
    <property type="match status" value="1"/>
</dbReference>